<keyword evidence="5 7" id="KW-1133">Transmembrane helix</keyword>
<dbReference type="InterPro" id="IPR017871">
    <property type="entry name" value="ABC_transporter-like_CS"/>
</dbReference>
<dbReference type="Gene3D" id="1.20.1560.10">
    <property type="entry name" value="ABC transporter type 1, transmembrane domain"/>
    <property type="match status" value="1"/>
</dbReference>
<comment type="caution">
    <text evidence="10">The sequence shown here is derived from an EMBL/GenBank/DDBJ whole genome shotgun (WGS) entry which is preliminary data.</text>
</comment>
<name>A0A4Y8SGL9_9SPHI</name>
<dbReference type="SUPFAM" id="SSF90123">
    <property type="entry name" value="ABC transporter transmembrane region"/>
    <property type="match status" value="1"/>
</dbReference>
<feature type="transmembrane region" description="Helical" evidence="7">
    <location>
        <begin position="69"/>
        <end position="90"/>
    </location>
</feature>
<dbReference type="InterPro" id="IPR003593">
    <property type="entry name" value="AAA+_ATPase"/>
</dbReference>
<dbReference type="PROSITE" id="PS00211">
    <property type="entry name" value="ABC_TRANSPORTER_1"/>
    <property type="match status" value="1"/>
</dbReference>
<evidence type="ECO:0000313" key="11">
    <source>
        <dbReference type="Proteomes" id="UP000297540"/>
    </source>
</evidence>
<dbReference type="GO" id="GO:0005886">
    <property type="term" value="C:plasma membrane"/>
    <property type="evidence" value="ECO:0007669"/>
    <property type="project" value="UniProtKB-SubCell"/>
</dbReference>
<evidence type="ECO:0000256" key="7">
    <source>
        <dbReference type="SAM" id="Phobius"/>
    </source>
</evidence>
<dbReference type="OrthoDB" id="1522160at2"/>
<dbReference type="PANTHER" id="PTHR24221">
    <property type="entry name" value="ATP-BINDING CASSETTE SUB-FAMILY B"/>
    <property type="match status" value="1"/>
</dbReference>
<dbReference type="InterPro" id="IPR011527">
    <property type="entry name" value="ABC1_TM_dom"/>
</dbReference>
<evidence type="ECO:0000256" key="3">
    <source>
        <dbReference type="ARBA" id="ARBA00022741"/>
    </source>
</evidence>
<keyword evidence="4 10" id="KW-0067">ATP-binding</keyword>
<reference evidence="10 11" key="1">
    <citation type="journal article" date="2017" name="Int. J. Syst. Evol. Microbiol.">
        <title>Mucilaginibacterpsychrotolerans sp. nov., isolated from peatlands.</title>
        <authorList>
            <person name="Deng Y."/>
            <person name="Shen L."/>
            <person name="Xu B."/>
            <person name="Liu Y."/>
            <person name="Gu Z."/>
            <person name="Liu H."/>
            <person name="Zhou Y."/>
        </authorList>
    </citation>
    <scope>NUCLEOTIDE SEQUENCE [LARGE SCALE GENOMIC DNA]</scope>
    <source>
        <strain evidence="10 11">NH7-4</strain>
    </source>
</reference>
<evidence type="ECO:0000313" key="10">
    <source>
        <dbReference type="EMBL" id="TFF38223.1"/>
    </source>
</evidence>
<feature type="transmembrane region" description="Helical" evidence="7">
    <location>
        <begin position="284"/>
        <end position="305"/>
    </location>
</feature>
<feature type="transmembrane region" description="Helical" evidence="7">
    <location>
        <begin position="151"/>
        <end position="168"/>
    </location>
</feature>
<evidence type="ECO:0000256" key="1">
    <source>
        <dbReference type="ARBA" id="ARBA00004651"/>
    </source>
</evidence>
<keyword evidence="3" id="KW-0547">Nucleotide-binding</keyword>
<dbReference type="InterPro" id="IPR036640">
    <property type="entry name" value="ABC1_TM_sf"/>
</dbReference>
<dbReference type="Pfam" id="PF00664">
    <property type="entry name" value="ABC_membrane"/>
    <property type="match status" value="1"/>
</dbReference>
<dbReference type="RefSeq" id="WP_133229918.1">
    <property type="nucleotide sequence ID" value="NZ_SOZE01000007.1"/>
</dbReference>
<evidence type="ECO:0000256" key="6">
    <source>
        <dbReference type="ARBA" id="ARBA00023136"/>
    </source>
</evidence>
<comment type="subcellular location">
    <subcellularLocation>
        <location evidence="1">Cell membrane</location>
        <topology evidence="1">Multi-pass membrane protein</topology>
    </subcellularLocation>
</comment>
<dbReference type="EMBL" id="SOZE01000007">
    <property type="protein sequence ID" value="TFF38223.1"/>
    <property type="molecule type" value="Genomic_DNA"/>
</dbReference>
<dbReference type="GO" id="GO:0005524">
    <property type="term" value="F:ATP binding"/>
    <property type="evidence" value="ECO:0007669"/>
    <property type="project" value="UniProtKB-KW"/>
</dbReference>
<dbReference type="Proteomes" id="UP000297540">
    <property type="component" value="Unassembled WGS sequence"/>
</dbReference>
<dbReference type="PANTHER" id="PTHR24221:SF654">
    <property type="entry name" value="ATP-BINDING CASSETTE SUB-FAMILY B MEMBER 6"/>
    <property type="match status" value="1"/>
</dbReference>
<dbReference type="GO" id="GO:0034040">
    <property type="term" value="F:ATPase-coupled lipid transmembrane transporter activity"/>
    <property type="evidence" value="ECO:0007669"/>
    <property type="project" value="TreeGrafter"/>
</dbReference>
<keyword evidence="6 7" id="KW-0472">Membrane</keyword>
<dbReference type="GO" id="GO:0016887">
    <property type="term" value="F:ATP hydrolysis activity"/>
    <property type="evidence" value="ECO:0007669"/>
    <property type="project" value="InterPro"/>
</dbReference>
<feature type="domain" description="ABC transporter" evidence="8">
    <location>
        <begin position="346"/>
        <end position="558"/>
    </location>
</feature>
<dbReference type="SMART" id="SM00382">
    <property type="entry name" value="AAA"/>
    <property type="match status" value="1"/>
</dbReference>
<dbReference type="Gene3D" id="3.40.50.300">
    <property type="entry name" value="P-loop containing nucleotide triphosphate hydrolases"/>
    <property type="match status" value="1"/>
</dbReference>
<feature type="transmembrane region" description="Helical" evidence="7">
    <location>
        <begin position="174"/>
        <end position="191"/>
    </location>
</feature>
<feature type="transmembrane region" description="Helical" evidence="7">
    <location>
        <begin position="20"/>
        <end position="49"/>
    </location>
</feature>
<evidence type="ECO:0000256" key="2">
    <source>
        <dbReference type="ARBA" id="ARBA00022692"/>
    </source>
</evidence>
<evidence type="ECO:0000256" key="5">
    <source>
        <dbReference type="ARBA" id="ARBA00022989"/>
    </source>
</evidence>
<dbReference type="InterPro" id="IPR027417">
    <property type="entry name" value="P-loop_NTPase"/>
</dbReference>
<keyword evidence="11" id="KW-1185">Reference proteome</keyword>
<evidence type="ECO:0000259" key="8">
    <source>
        <dbReference type="PROSITE" id="PS50893"/>
    </source>
</evidence>
<evidence type="ECO:0000256" key="4">
    <source>
        <dbReference type="ARBA" id="ARBA00022840"/>
    </source>
</evidence>
<dbReference type="InterPro" id="IPR003439">
    <property type="entry name" value="ABC_transporter-like_ATP-bd"/>
</dbReference>
<feature type="domain" description="ABC transmembrane type-1" evidence="9">
    <location>
        <begin position="28"/>
        <end position="316"/>
    </location>
</feature>
<dbReference type="PROSITE" id="PS50893">
    <property type="entry name" value="ABC_TRANSPORTER_2"/>
    <property type="match status" value="1"/>
</dbReference>
<dbReference type="InterPro" id="IPR039421">
    <property type="entry name" value="Type_1_exporter"/>
</dbReference>
<dbReference type="PROSITE" id="PS50929">
    <property type="entry name" value="ABC_TM1F"/>
    <property type="match status" value="1"/>
</dbReference>
<proteinExistence type="predicted"/>
<dbReference type="GO" id="GO:0140359">
    <property type="term" value="F:ABC-type transporter activity"/>
    <property type="evidence" value="ECO:0007669"/>
    <property type="project" value="InterPro"/>
</dbReference>
<accession>A0A4Y8SGL9</accession>
<feature type="transmembrane region" description="Helical" evidence="7">
    <location>
        <begin position="260"/>
        <end position="278"/>
    </location>
</feature>
<dbReference type="SUPFAM" id="SSF52540">
    <property type="entry name" value="P-loop containing nucleoside triphosphate hydrolases"/>
    <property type="match status" value="1"/>
</dbReference>
<gene>
    <name evidence="10" type="ORF">E2R66_09300</name>
</gene>
<keyword evidence="2 7" id="KW-0812">Transmembrane</keyword>
<organism evidence="10 11">
    <name type="scientific">Mucilaginibacter psychrotolerans</name>
    <dbReference type="NCBI Taxonomy" id="1524096"/>
    <lineage>
        <taxon>Bacteria</taxon>
        <taxon>Pseudomonadati</taxon>
        <taxon>Bacteroidota</taxon>
        <taxon>Sphingobacteriia</taxon>
        <taxon>Sphingobacteriales</taxon>
        <taxon>Sphingobacteriaceae</taxon>
        <taxon>Mucilaginibacter</taxon>
    </lineage>
</organism>
<dbReference type="CDD" id="cd03228">
    <property type="entry name" value="ABCC_MRP_Like"/>
    <property type="match status" value="1"/>
</dbReference>
<dbReference type="AlphaFoldDB" id="A0A4Y8SGL9"/>
<evidence type="ECO:0000259" key="9">
    <source>
        <dbReference type="PROSITE" id="PS50929"/>
    </source>
</evidence>
<sequence>MKRIIKSIFLILSPQEKGRLHWLIAFDVLVALLDIAFLGALLLIINFYTQASGSSKLNWLPPQLADRESLLLIGIFLLLFALKNVLGFVVQKAQHHFFYAVASRLSKRNMLNYLRGSYTQYIHTDSSVQTRRISHQPIEFGHHILTNFQQMICQAVLIIFTIAAILFYHPSLFLILFVLLLPPVSLLAWFGRRKLRALRGRIKAASARSIKHVNEALAGYVESRIYEKEDFFSNRYVADQQQLNNTIAAQQTWQGLPSRLMEVFAVMGFFILIAVNKYTANAPAVNLLTIGVFMAAAYKVIPGIVKIMNSAGQMKTYEFILADLINGTEEEAQLSGTSTVETIRSVEFDSVDFNYKEHAIIHDISFRLTRGDMVGISAGSGRGKTTMINLLLGFLQQDAGEICINNTVCDAAARQGYQHKISYVKQQPFLINESVLKNITLTDDDFDEDRLRYVIAFCGLDSLLKAYPGGICKLISQDGKNISGGQRQRLMLARALYHHFDLLILDEPFSELDAEAEHELLTNLQGLARQGKIIILITHNRTSLEFCSQVISLDEAYA</sequence>
<protein>
    <submittedName>
        <fullName evidence="10">ABC transporter ATP-binding protein</fullName>
    </submittedName>
</protein>
<dbReference type="Pfam" id="PF00005">
    <property type="entry name" value="ABC_tran"/>
    <property type="match status" value="1"/>
</dbReference>